<dbReference type="STRING" id="1618333.UR93_C0002G0012"/>
<reference evidence="11 12" key="1">
    <citation type="journal article" date="2015" name="Nature">
        <title>rRNA introns, odd ribosomes, and small enigmatic genomes across a large radiation of phyla.</title>
        <authorList>
            <person name="Brown C.T."/>
            <person name="Hug L.A."/>
            <person name="Thomas B.C."/>
            <person name="Sharon I."/>
            <person name="Castelle C.J."/>
            <person name="Singh A."/>
            <person name="Wilkins M.J."/>
            <person name="Williams K.H."/>
            <person name="Banfield J.F."/>
        </authorList>
    </citation>
    <scope>NUCLEOTIDE SEQUENCE [LARGE SCALE GENOMIC DNA]</scope>
</reference>
<evidence type="ECO:0000256" key="7">
    <source>
        <dbReference type="ARBA" id="ARBA00023136"/>
    </source>
</evidence>
<evidence type="ECO:0000256" key="3">
    <source>
        <dbReference type="ARBA" id="ARBA00022475"/>
    </source>
</evidence>
<feature type="domain" description="ABC transporter" evidence="10">
    <location>
        <begin position="21"/>
        <end position="243"/>
    </location>
</feature>
<protein>
    <recommendedName>
        <fullName evidence="2 9">Cell division ATP-binding protein FtsE</fullName>
    </recommendedName>
</protein>
<evidence type="ECO:0000256" key="9">
    <source>
        <dbReference type="RuleBase" id="RU365094"/>
    </source>
</evidence>
<dbReference type="PROSITE" id="PS50893">
    <property type="entry name" value="ABC_TRANSPORTER_2"/>
    <property type="match status" value="1"/>
</dbReference>
<evidence type="ECO:0000313" key="12">
    <source>
        <dbReference type="Proteomes" id="UP000034316"/>
    </source>
</evidence>
<dbReference type="PANTHER" id="PTHR24220:SF470">
    <property type="entry name" value="CELL DIVISION ATP-BINDING PROTEIN FTSE"/>
    <property type="match status" value="1"/>
</dbReference>
<dbReference type="EMBL" id="LBRB01000002">
    <property type="protein sequence ID" value="KKP89110.1"/>
    <property type="molecule type" value="Genomic_DNA"/>
</dbReference>
<keyword evidence="4 9" id="KW-0132">Cell division</keyword>
<dbReference type="InterPro" id="IPR003593">
    <property type="entry name" value="AAA+_ATPase"/>
</dbReference>
<dbReference type="GO" id="GO:0051301">
    <property type="term" value="P:cell division"/>
    <property type="evidence" value="ECO:0007669"/>
    <property type="project" value="UniProtKB-UniRule"/>
</dbReference>
<dbReference type="InterPro" id="IPR015854">
    <property type="entry name" value="ABC_transpr_LolD-like"/>
</dbReference>
<dbReference type="Pfam" id="PF00005">
    <property type="entry name" value="ABC_tran"/>
    <property type="match status" value="1"/>
</dbReference>
<dbReference type="NCBIfam" id="TIGR02673">
    <property type="entry name" value="FtsE"/>
    <property type="match status" value="1"/>
</dbReference>
<keyword evidence="8 9" id="KW-0131">Cell cycle</keyword>
<comment type="subunit">
    <text evidence="9">Homodimer. Forms a membrane-associated complex with FtsX.</text>
</comment>
<evidence type="ECO:0000313" key="11">
    <source>
        <dbReference type="EMBL" id="KKP89110.1"/>
    </source>
</evidence>
<keyword evidence="7 9" id="KW-0472">Membrane</keyword>
<dbReference type="InterPro" id="IPR017871">
    <property type="entry name" value="ABC_transporter-like_CS"/>
</dbReference>
<dbReference type="Proteomes" id="UP000034316">
    <property type="component" value="Unassembled WGS sequence"/>
</dbReference>
<dbReference type="Gene3D" id="3.40.50.300">
    <property type="entry name" value="P-loop containing nucleotide triphosphate hydrolases"/>
    <property type="match status" value="1"/>
</dbReference>
<evidence type="ECO:0000256" key="5">
    <source>
        <dbReference type="ARBA" id="ARBA00022741"/>
    </source>
</evidence>
<comment type="caution">
    <text evidence="11">The sequence shown here is derived from an EMBL/GenBank/DDBJ whole genome shotgun (WGS) entry which is preliminary data.</text>
</comment>
<dbReference type="GO" id="GO:0005886">
    <property type="term" value="C:plasma membrane"/>
    <property type="evidence" value="ECO:0007669"/>
    <property type="project" value="UniProtKB-SubCell"/>
</dbReference>
<comment type="function">
    <text evidence="9">Part of the ABC transporter FtsEX involved in cellular division.</text>
</comment>
<dbReference type="FunFam" id="3.40.50.300:FF:000056">
    <property type="entry name" value="Cell division ATP-binding protein FtsE"/>
    <property type="match status" value="1"/>
</dbReference>
<name>A0A0G0FNX6_9BACT</name>
<evidence type="ECO:0000256" key="1">
    <source>
        <dbReference type="ARBA" id="ARBA00005417"/>
    </source>
</evidence>
<dbReference type="SMART" id="SM00382">
    <property type="entry name" value="AAA"/>
    <property type="match status" value="1"/>
</dbReference>
<dbReference type="PATRIC" id="fig|1618333.3.peg.109"/>
<evidence type="ECO:0000256" key="8">
    <source>
        <dbReference type="ARBA" id="ARBA00023306"/>
    </source>
</evidence>
<dbReference type="InterPro" id="IPR027417">
    <property type="entry name" value="P-loop_NTPase"/>
</dbReference>
<dbReference type="GO" id="GO:0016887">
    <property type="term" value="F:ATP hydrolysis activity"/>
    <property type="evidence" value="ECO:0007669"/>
    <property type="project" value="InterPro"/>
</dbReference>
<dbReference type="SUPFAM" id="SSF52540">
    <property type="entry name" value="P-loop containing nucleoside triphosphate hydrolases"/>
    <property type="match status" value="1"/>
</dbReference>
<accession>A0A0G0FNX6</accession>
<dbReference type="GO" id="GO:0022857">
    <property type="term" value="F:transmembrane transporter activity"/>
    <property type="evidence" value="ECO:0007669"/>
    <property type="project" value="TreeGrafter"/>
</dbReference>
<keyword evidence="5 9" id="KW-0547">Nucleotide-binding</keyword>
<dbReference type="InterPro" id="IPR003439">
    <property type="entry name" value="ABC_transporter-like_ATP-bd"/>
</dbReference>
<organism evidence="11 12">
    <name type="scientific">Berkelbacteria bacterium GW2011_GWA2_35_9</name>
    <dbReference type="NCBI Taxonomy" id="1618333"/>
    <lineage>
        <taxon>Bacteria</taxon>
        <taxon>Candidatus Berkelbacteria</taxon>
    </lineage>
</organism>
<gene>
    <name evidence="9" type="primary">ftsE</name>
    <name evidence="11" type="ORF">UR93_C0002G0012</name>
</gene>
<dbReference type="PROSITE" id="PS00211">
    <property type="entry name" value="ABC_TRANSPORTER_1"/>
    <property type="match status" value="1"/>
</dbReference>
<dbReference type="InterPro" id="IPR005286">
    <property type="entry name" value="Cell_div_FtsE"/>
</dbReference>
<evidence type="ECO:0000259" key="10">
    <source>
        <dbReference type="PROSITE" id="PS50893"/>
    </source>
</evidence>
<evidence type="ECO:0000256" key="4">
    <source>
        <dbReference type="ARBA" id="ARBA00022618"/>
    </source>
</evidence>
<proteinExistence type="inferred from homology"/>
<dbReference type="AlphaFoldDB" id="A0A0G0FNX6"/>
<evidence type="ECO:0000256" key="2">
    <source>
        <dbReference type="ARBA" id="ARBA00020019"/>
    </source>
</evidence>
<keyword evidence="6 9" id="KW-0067">ATP-binding</keyword>
<keyword evidence="3 9" id="KW-1003">Cell membrane</keyword>
<dbReference type="PANTHER" id="PTHR24220">
    <property type="entry name" value="IMPORT ATP-BINDING PROTEIN"/>
    <property type="match status" value="1"/>
</dbReference>
<sequence length="245" mass="27078">MRAFNKNTRVDVVENKNRPLISVEGVTKNYAGGIVALDSISFGIHEGEFVSLVGPSGAGKSTVIKLLIREEIPSHGQIYIANRNIATIKRYQIPYFRRKIGVVFQDYKLLDHRTVAENIVFALEVSEASDEEIKNRVPKILNLVGLMDRADVFPNSLSGGERQRVSIARALVHSPKILIADEPTGNLDPGTAQDVINLLRKINSSGTTVILATHNKDIVDQINQRVIKLEKGKLIEDRKTGGYGK</sequence>
<comment type="subcellular location">
    <subcellularLocation>
        <location evidence="9">Cell membrane</location>
        <topology evidence="9">Peripheral membrane protein</topology>
        <orientation evidence="9">Cytoplasmic side</orientation>
    </subcellularLocation>
</comment>
<evidence type="ECO:0000256" key="6">
    <source>
        <dbReference type="ARBA" id="ARBA00022840"/>
    </source>
</evidence>
<dbReference type="GO" id="GO:0005524">
    <property type="term" value="F:ATP binding"/>
    <property type="evidence" value="ECO:0007669"/>
    <property type="project" value="UniProtKB-UniRule"/>
</dbReference>
<comment type="similarity">
    <text evidence="1 9">Belongs to the ABC transporter superfamily.</text>
</comment>